<evidence type="ECO:0000313" key="1">
    <source>
        <dbReference type="EMBL" id="OGG11645.1"/>
    </source>
</evidence>
<organism evidence="1 2">
    <name type="scientific">Candidatus Gottesmanbacteria bacterium RBG_13_45_10</name>
    <dbReference type="NCBI Taxonomy" id="1798370"/>
    <lineage>
        <taxon>Bacteria</taxon>
        <taxon>Candidatus Gottesmaniibacteriota</taxon>
    </lineage>
</organism>
<comment type="caution">
    <text evidence="1">The sequence shown here is derived from an EMBL/GenBank/DDBJ whole genome shotgun (WGS) entry which is preliminary data.</text>
</comment>
<dbReference type="Proteomes" id="UP000177268">
    <property type="component" value="Unassembled WGS sequence"/>
</dbReference>
<gene>
    <name evidence="1" type="ORF">A2Z00_01155</name>
</gene>
<accession>A0A1F5ZH26</accession>
<reference evidence="1 2" key="1">
    <citation type="journal article" date="2016" name="Nat. Commun.">
        <title>Thousands of microbial genomes shed light on interconnected biogeochemical processes in an aquifer system.</title>
        <authorList>
            <person name="Anantharaman K."/>
            <person name="Brown C.T."/>
            <person name="Hug L.A."/>
            <person name="Sharon I."/>
            <person name="Castelle C.J."/>
            <person name="Probst A.J."/>
            <person name="Thomas B.C."/>
            <person name="Singh A."/>
            <person name="Wilkins M.J."/>
            <person name="Karaoz U."/>
            <person name="Brodie E.L."/>
            <person name="Williams K.H."/>
            <person name="Hubbard S.S."/>
            <person name="Banfield J.F."/>
        </authorList>
    </citation>
    <scope>NUCLEOTIDE SEQUENCE [LARGE SCALE GENOMIC DNA]</scope>
</reference>
<proteinExistence type="predicted"/>
<dbReference type="EMBL" id="MFIZ01000022">
    <property type="protein sequence ID" value="OGG11645.1"/>
    <property type="molecule type" value="Genomic_DNA"/>
</dbReference>
<evidence type="ECO:0000313" key="2">
    <source>
        <dbReference type="Proteomes" id="UP000177268"/>
    </source>
</evidence>
<sequence>MNKIQNFISDSVTKFSPYSLNDEDNKIIANTSLADWVTSRLTSGKFRKAPLIPQTRQDIKEKVARSIEKGEPIYLIICFGGYKHYWNASYPEVDWAELFNLRFMSDYVTPILSAYTPGVILEYEAEDYILPTMNNYPEDRSNAYAASFQRLVAILKKYMPKNFTIRYIRAKDQYDISYVFDKLETRVAEKIILFKKLPKAKQEYFLHRTEQNVMWNGKKDLRSLKDRERRDYIRKSRCTDEAFLELDFEVRKNYFVGDNHISLVVSWGASSDNIGHWLTVGSTYSSLVDFWIGRGILEDRGTKIVPRIVSHTQYDSIKDKLANVPMKGIQLVNFKSIEVYKGEIEFQKQAKLYD</sequence>
<protein>
    <submittedName>
        <fullName evidence="1">Uncharacterized protein</fullName>
    </submittedName>
</protein>
<dbReference type="AlphaFoldDB" id="A0A1F5ZH26"/>
<name>A0A1F5ZH26_9BACT</name>
<dbReference type="STRING" id="1798370.A2Z00_01155"/>